<dbReference type="STRING" id="1447875.A0A2B7XWS3"/>
<reference evidence="5 6" key="1">
    <citation type="submission" date="2017-10" db="EMBL/GenBank/DDBJ databases">
        <title>Comparative genomics in systemic dimorphic fungi from Ajellomycetaceae.</title>
        <authorList>
            <person name="Munoz J.F."/>
            <person name="Mcewen J.G."/>
            <person name="Clay O.K."/>
            <person name="Cuomo C.A."/>
        </authorList>
    </citation>
    <scope>NUCLEOTIDE SEQUENCE [LARGE SCALE GENOMIC DNA]</scope>
    <source>
        <strain evidence="5 6">UAMH5409</strain>
    </source>
</reference>
<dbReference type="GO" id="GO:0032259">
    <property type="term" value="P:methylation"/>
    <property type="evidence" value="ECO:0007669"/>
    <property type="project" value="UniProtKB-KW"/>
</dbReference>
<dbReference type="InterPro" id="IPR013216">
    <property type="entry name" value="Methyltransf_11"/>
</dbReference>
<keyword evidence="3" id="KW-1133">Transmembrane helix</keyword>
<evidence type="ECO:0000313" key="5">
    <source>
        <dbReference type="EMBL" id="PGH13221.1"/>
    </source>
</evidence>
<dbReference type="Pfam" id="PF08241">
    <property type="entry name" value="Methyltransf_11"/>
    <property type="match status" value="1"/>
</dbReference>
<keyword evidence="3" id="KW-0812">Transmembrane</keyword>
<evidence type="ECO:0000256" key="3">
    <source>
        <dbReference type="SAM" id="Phobius"/>
    </source>
</evidence>
<feature type="transmembrane region" description="Helical" evidence="3">
    <location>
        <begin position="18"/>
        <end position="37"/>
    </location>
</feature>
<feature type="domain" description="Methyltransferase type 11" evidence="4">
    <location>
        <begin position="55"/>
        <end position="159"/>
    </location>
</feature>
<keyword evidence="2" id="KW-0808">Transferase</keyword>
<evidence type="ECO:0000256" key="1">
    <source>
        <dbReference type="ARBA" id="ARBA00008361"/>
    </source>
</evidence>
<evidence type="ECO:0000259" key="4">
    <source>
        <dbReference type="Pfam" id="PF08241"/>
    </source>
</evidence>
<name>A0A2B7XWS3_9EURO</name>
<dbReference type="SUPFAM" id="SSF53335">
    <property type="entry name" value="S-adenosyl-L-methionine-dependent methyltransferases"/>
    <property type="match status" value="1"/>
</dbReference>
<evidence type="ECO:0000256" key="2">
    <source>
        <dbReference type="ARBA" id="ARBA00022603"/>
    </source>
</evidence>
<protein>
    <recommendedName>
        <fullName evidence="4">Methyltransferase type 11 domain-containing protein</fullName>
    </recommendedName>
</protein>
<dbReference type="InterPro" id="IPR016584">
    <property type="entry name" value="MeTrfase_VrtF"/>
</dbReference>
<keyword evidence="3" id="KW-0472">Membrane</keyword>
<organism evidence="5 6">
    <name type="scientific">Helicocarpus griseus UAMH5409</name>
    <dbReference type="NCBI Taxonomy" id="1447875"/>
    <lineage>
        <taxon>Eukaryota</taxon>
        <taxon>Fungi</taxon>
        <taxon>Dikarya</taxon>
        <taxon>Ascomycota</taxon>
        <taxon>Pezizomycotina</taxon>
        <taxon>Eurotiomycetes</taxon>
        <taxon>Eurotiomycetidae</taxon>
        <taxon>Onygenales</taxon>
        <taxon>Ajellomycetaceae</taxon>
        <taxon>Helicocarpus</taxon>
    </lineage>
</organism>
<dbReference type="OrthoDB" id="4192149at2759"/>
<dbReference type="InterPro" id="IPR029063">
    <property type="entry name" value="SAM-dependent_MTases_sf"/>
</dbReference>
<dbReference type="AlphaFoldDB" id="A0A2B7XWS3"/>
<dbReference type="EMBL" id="PDNB01000048">
    <property type="protein sequence ID" value="PGH13221.1"/>
    <property type="molecule type" value="Genomic_DNA"/>
</dbReference>
<comment type="caution">
    <text evidence="5">The sequence shown here is derived from an EMBL/GenBank/DDBJ whole genome shotgun (WGS) entry which is preliminary data.</text>
</comment>
<accession>A0A2B7XWS3</accession>
<dbReference type="Gene3D" id="3.40.50.150">
    <property type="entry name" value="Vaccinia Virus protein VP39"/>
    <property type="match status" value="1"/>
</dbReference>
<proteinExistence type="inferred from homology"/>
<evidence type="ECO:0000313" key="6">
    <source>
        <dbReference type="Proteomes" id="UP000223968"/>
    </source>
</evidence>
<gene>
    <name evidence="5" type="ORF">AJ79_03779</name>
</gene>
<dbReference type="GO" id="GO:0008757">
    <property type="term" value="F:S-adenosylmethionine-dependent methyltransferase activity"/>
    <property type="evidence" value="ECO:0007669"/>
    <property type="project" value="InterPro"/>
</dbReference>
<comment type="similarity">
    <text evidence="1">Belongs to the methyltransferase superfamily.</text>
</comment>
<dbReference type="CDD" id="cd02440">
    <property type="entry name" value="AdoMet_MTases"/>
    <property type="match status" value="1"/>
</dbReference>
<keyword evidence="6" id="KW-1185">Reference proteome</keyword>
<sequence>MTNLAISAGAAYYSRVSLYIYDFWVLYVSCTFAWLCSTRNIILPFFRTNVGRQHLDIGVGTGFFPSRANKDKIDQLTLVDLNPNCLSVASKRFTNPPRNGVEAYVSDTLQPEILPVEMRRSFDSVSLMYLLHTLPGPPENKARVFGYVRPYVKKDGVVFGATILGRGVCHNWFGKLLMWVYNWTGIFDNWDDGREEFLKVMEAEFERVEAKVIGCVLVFVASQPRDMDAE</sequence>
<keyword evidence="2" id="KW-0489">Methyltransferase</keyword>
<dbReference type="PIRSF" id="PIRSF011491">
    <property type="entry name" value="Mtase_YbcY_prd"/>
    <property type="match status" value="1"/>
</dbReference>
<dbReference type="Proteomes" id="UP000223968">
    <property type="component" value="Unassembled WGS sequence"/>
</dbReference>